<accession>A0A183D6Z6</accession>
<dbReference type="Proteomes" id="UP000271098">
    <property type="component" value="Unassembled WGS sequence"/>
</dbReference>
<reference evidence="2 3" key="2">
    <citation type="submission" date="2018-11" db="EMBL/GenBank/DDBJ databases">
        <authorList>
            <consortium name="Pathogen Informatics"/>
        </authorList>
    </citation>
    <scope>NUCLEOTIDE SEQUENCE [LARGE SCALE GENOMIC DNA]</scope>
</reference>
<dbReference type="WBParaSite" id="GPUH_0000449401-mRNA-1">
    <property type="protein sequence ID" value="GPUH_0000449401-mRNA-1"/>
    <property type="gene ID" value="GPUH_0000449401"/>
</dbReference>
<name>A0A183D6Z6_9BILA</name>
<reference evidence="4" key="1">
    <citation type="submission" date="2016-06" db="UniProtKB">
        <authorList>
            <consortium name="WormBaseParasite"/>
        </authorList>
    </citation>
    <scope>IDENTIFICATION</scope>
</reference>
<protein>
    <submittedName>
        <fullName evidence="4">Transcription factor</fullName>
    </submittedName>
</protein>
<evidence type="ECO:0000313" key="2">
    <source>
        <dbReference type="EMBL" id="VDK45244.1"/>
    </source>
</evidence>
<feature type="region of interest" description="Disordered" evidence="1">
    <location>
        <begin position="22"/>
        <end position="65"/>
    </location>
</feature>
<evidence type="ECO:0000256" key="1">
    <source>
        <dbReference type="SAM" id="MobiDB-lite"/>
    </source>
</evidence>
<keyword evidence="3" id="KW-1185">Reference proteome</keyword>
<feature type="compositionally biased region" description="Low complexity" evidence="1">
    <location>
        <begin position="47"/>
        <end position="65"/>
    </location>
</feature>
<proteinExistence type="predicted"/>
<dbReference type="EMBL" id="UYRT01008508">
    <property type="protein sequence ID" value="VDK45244.1"/>
    <property type="molecule type" value="Genomic_DNA"/>
</dbReference>
<feature type="compositionally biased region" description="Polar residues" evidence="1">
    <location>
        <begin position="32"/>
        <end position="42"/>
    </location>
</feature>
<evidence type="ECO:0000313" key="4">
    <source>
        <dbReference type="WBParaSite" id="GPUH_0000449401-mRNA-1"/>
    </source>
</evidence>
<dbReference type="AlphaFoldDB" id="A0A183D6Z6"/>
<organism evidence="4">
    <name type="scientific">Gongylonema pulchrum</name>
    <dbReference type="NCBI Taxonomy" id="637853"/>
    <lineage>
        <taxon>Eukaryota</taxon>
        <taxon>Metazoa</taxon>
        <taxon>Ecdysozoa</taxon>
        <taxon>Nematoda</taxon>
        <taxon>Chromadorea</taxon>
        <taxon>Rhabditida</taxon>
        <taxon>Spirurina</taxon>
        <taxon>Spiruromorpha</taxon>
        <taxon>Spiruroidea</taxon>
        <taxon>Gongylonematidae</taxon>
        <taxon>Gongylonema</taxon>
    </lineage>
</organism>
<dbReference type="OrthoDB" id="5797004at2759"/>
<gene>
    <name evidence="2" type="ORF">GPUH_LOCUS4488</name>
</gene>
<evidence type="ECO:0000313" key="3">
    <source>
        <dbReference type="Proteomes" id="UP000271098"/>
    </source>
</evidence>
<sequence>MRALKLSRDYAESLKMAVKKRKRESAAFFPSGSGSDSDQIANEQLKRSTSSASSSPSYARYGSSSMTSQLLNVVNRSIQETPWEQRLDNMVCYFSIQIVTFFWQISLSDLHY</sequence>